<dbReference type="PANTHER" id="PTHR43651:SF3">
    <property type="entry name" value="1,4-ALPHA-GLUCAN-BRANCHING ENZYME"/>
    <property type="match status" value="1"/>
</dbReference>
<dbReference type="Gene3D" id="3.20.20.80">
    <property type="entry name" value="Glycosidases"/>
    <property type="match status" value="1"/>
</dbReference>
<dbReference type="EMBL" id="CP042326">
    <property type="protein sequence ID" value="QDZ38965.1"/>
    <property type="molecule type" value="Genomic_DNA"/>
</dbReference>
<dbReference type="GO" id="GO:0003844">
    <property type="term" value="F:1,4-alpha-glucan branching enzyme activity"/>
    <property type="evidence" value="ECO:0007669"/>
    <property type="project" value="TreeGrafter"/>
</dbReference>
<gene>
    <name evidence="1" type="ORF">FRE64_02820</name>
</gene>
<evidence type="ECO:0000313" key="2">
    <source>
        <dbReference type="Proteomes" id="UP000318453"/>
    </source>
</evidence>
<dbReference type="RefSeq" id="WP_146294576.1">
    <property type="nucleotide sequence ID" value="NZ_CP042326.1"/>
</dbReference>
<protein>
    <recommendedName>
        <fullName evidence="3">Alpha-amylase</fullName>
    </recommendedName>
</protein>
<name>A0A5B8NKX7_9CHRO</name>
<organism evidence="1 2">
    <name type="scientific">Euhalothece natronophila Z-M001</name>
    <dbReference type="NCBI Taxonomy" id="522448"/>
    <lineage>
        <taxon>Bacteria</taxon>
        <taxon>Bacillati</taxon>
        <taxon>Cyanobacteriota</taxon>
        <taxon>Cyanophyceae</taxon>
        <taxon>Oscillatoriophycideae</taxon>
        <taxon>Chroococcales</taxon>
        <taxon>Halothecacae</taxon>
        <taxon>Halothece cluster</taxon>
        <taxon>Euhalothece</taxon>
    </lineage>
</organism>
<dbReference type="OrthoDB" id="580800at2"/>
<evidence type="ECO:0008006" key="3">
    <source>
        <dbReference type="Google" id="ProtNLM"/>
    </source>
</evidence>
<sequence>MAINVSSLISKFIKERHLENSQDWACGYSPQYLSQVTQVYSDGTVDLYLAVYLPEGDKNPEAFAVEVNVDGTWKRLSPPDQEHPVWWLQLENIAEGTEVTFRYKKSGQDWQPIVPLNNLANRYEKIYVPSLTYQWQHQPPNINQGRVLLETTLEGLLFGYKNGKYAPNNRDEDLVNQSLASRILKTDLPGCLADLGIDEIMAPVGASVANRSSLNPKYNYLTYNFVELDWQIGSPQEFKKLVDRFYKENIQIIPDLIFAHQVKKPFPGSMDEVEGLDNTTFVDYEAYLFRDYGTWMLNLAIPELRRMLIEKIISFIKTYHLKIIRIDYIDGLILQYCQRDENYAEQFLRELKAELRNVCPEVLTLGETFEVSQNPVVQDFIDIFYAPMGFSIVEELYKPVAIRDHHLVPNTDAIAHHISDVVHSQRPEAVYAQLHDETWFCPHILAGRPHVNWAYGGHPAQLAKNQGQELIELGALNEHHLLDYVRRTVRLAEAMTMFIARSRYMFTPGVDSLSLGALDDPQEWKVTWEGMTPEQSETWQETGLSPLIIYQTHEQHRRDMIKLRNIFRHYTKLNEEGRESLIFPEMHHSNSSTGLICVFRRSHFSKEESLLIVFNLGTQTFAGDERYELPVPEGFFGQWQVIFDGESLMAGSQSVLEQFQTCTAYQEGIMLDTTTGQYSNNPHVIPLKIGARSLVVLRYNGE</sequence>
<evidence type="ECO:0000313" key="1">
    <source>
        <dbReference type="EMBL" id="QDZ38965.1"/>
    </source>
</evidence>
<dbReference type="GO" id="GO:0005975">
    <property type="term" value="P:carbohydrate metabolic process"/>
    <property type="evidence" value="ECO:0007669"/>
    <property type="project" value="TreeGrafter"/>
</dbReference>
<dbReference type="AlphaFoldDB" id="A0A5B8NKX7"/>
<keyword evidence="2" id="KW-1185">Reference proteome</keyword>
<dbReference type="Gene3D" id="2.60.40.1180">
    <property type="entry name" value="Golgi alpha-mannosidase II"/>
    <property type="match status" value="1"/>
</dbReference>
<reference evidence="1" key="1">
    <citation type="submission" date="2019-08" db="EMBL/GenBank/DDBJ databases">
        <title>Carotenoids and Carotenoid Binding Proteins in the Halophilic Cyanobacterium Euhalothece sp. ZM00.</title>
        <authorList>
            <person name="Cho S.M."/>
            <person name="Song J.Y."/>
            <person name="Park Y.-I."/>
        </authorList>
    </citation>
    <scope>NUCLEOTIDE SEQUENCE [LARGE SCALE GENOMIC DNA]</scope>
    <source>
        <strain evidence="1">Z-M001</strain>
    </source>
</reference>
<dbReference type="GO" id="GO:0005737">
    <property type="term" value="C:cytoplasm"/>
    <property type="evidence" value="ECO:0007669"/>
    <property type="project" value="TreeGrafter"/>
</dbReference>
<dbReference type="InterPro" id="IPR013780">
    <property type="entry name" value="Glyco_hydro_b"/>
</dbReference>
<dbReference type="KEGG" id="enn:FRE64_02820"/>
<accession>A0A5B8NKX7</accession>
<dbReference type="SUPFAM" id="SSF51445">
    <property type="entry name" value="(Trans)glycosidases"/>
    <property type="match status" value="1"/>
</dbReference>
<dbReference type="PANTHER" id="PTHR43651">
    <property type="entry name" value="1,4-ALPHA-GLUCAN-BRANCHING ENZYME"/>
    <property type="match status" value="1"/>
</dbReference>
<dbReference type="Proteomes" id="UP000318453">
    <property type="component" value="Chromosome"/>
</dbReference>
<proteinExistence type="predicted"/>
<dbReference type="InterPro" id="IPR017853">
    <property type="entry name" value="GH"/>
</dbReference>